<keyword evidence="1" id="KW-1133">Transmembrane helix</keyword>
<dbReference type="Proteomes" id="UP000178367">
    <property type="component" value="Unassembled WGS sequence"/>
</dbReference>
<feature type="transmembrane region" description="Helical" evidence="1">
    <location>
        <begin position="129"/>
        <end position="152"/>
    </location>
</feature>
<gene>
    <name evidence="2" type="ORF">A2227_07910</name>
</gene>
<feature type="transmembrane region" description="Helical" evidence="1">
    <location>
        <begin position="68"/>
        <end position="88"/>
    </location>
</feature>
<reference evidence="2 3" key="1">
    <citation type="journal article" date="2016" name="Nat. Commun.">
        <title>Thousands of microbial genomes shed light on interconnected biogeochemical processes in an aquifer system.</title>
        <authorList>
            <person name="Anantharaman K."/>
            <person name="Brown C.T."/>
            <person name="Hug L.A."/>
            <person name="Sharon I."/>
            <person name="Castelle C.J."/>
            <person name="Probst A.J."/>
            <person name="Thomas B.C."/>
            <person name="Singh A."/>
            <person name="Wilkins M.J."/>
            <person name="Karaoz U."/>
            <person name="Brodie E.L."/>
            <person name="Williams K.H."/>
            <person name="Hubbard S.S."/>
            <person name="Banfield J.F."/>
        </authorList>
    </citation>
    <scope>NUCLEOTIDE SEQUENCE [LARGE SCALE GENOMIC DNA]</scope>
</reference>
<sequence length="268" mass="30364">MKKFYFILMLSAVFVVQAASYTLINDEDLSARAETISYLLPPLIAVVCGVFLLRFFNIRHGRGLSLSLIVLGLAGWLLGEVLWVLFGILDINQTPSIADLFYIIAYPLMAAGFFMEIKRGKVEWTAKKALFLLPLLAIGFYFTIVYGIIGAYDAEASIFENMINMFYGVGDTILGLLVAIILMIIWEYRGGKIFFPWLYIFMGVILTLIPDILYAVYFDAYMEGLSPYRYLDLVWGLSYLFFAYGFFALGQLVKDIQNRISVPPPAEE</sequence>
<dbReference type="STRING" id="1797994.A2227_07910"/>
<feature type="transmembrane region" description="Helical" evidence="1">
    <location>
        <begin position="197"/>
        <end position="218"/>
    </location>
</feature>
<evidence type="ECO:0000313" key="3">
    <source>
        <dbReference type="Proteomes" id="UP000178367"/>
    </source>
</evidence>
<organism evidence="2 3">
    <name type="scientific">Candidatus Falkowbacteria bacterium RIFOXYA2_FULL_47_19</name>
    <dbReference type="NCBI Taxonomy" id="1797994"/>
    <lineage>
        <taxon>Bacteria</taxon>
        <taxon>Candidatus Falkowiibacteriota</taxon>
    </lineage>
</organism>
<feature type="transmembrane region" description="Helical" evidence="1">
    <location>
        <begin position="100"/>
        <end position="117"/>
    </location>
</feature>
<accession>A0A1F5SF41</accession>
<feature type="transmembrane region" description="Helical" evidence="1">
    <location>
        <begin position="230"/>
        <end position="249"/>
    </location>
</feature>
<evidence type="ECO:0000256" key="1">
    <source>
        <dbReference type="SAM" id="Phobius"/>
    </source>
</evidence>
<dbReference type="EMBL" id="MFGB01000022">
    <property type="protein sequence ID" value="OGF25294.1"/>
    <property type="molecule type" value="Genomic_DNA"/>
</dbReference>
<keyword evidence="1" id="KW-0472">Membrane</keyword>
<keyword evidence="1" id="KW-0812">Transmembrane</keyword>
<dbReference type="AlphaFoldDB" id="A0A1F5SF41"/>
<protein>
    <submittedName>
        <fullName evidence="2">Uncharacterized protein</fullName>
    </submittedName>
</protein>
<comment type="caution">
    <text evidence="2">The sequence shown here is derived from an EMBL/GenBank/DDBJ whole genome shotgun (WGS) entry which is preliminary data.</text>
</comment>
<feature type="transmembrane region" description="Helical" evidence="1">
    <location>
        <begin position="36"/>
        <end position="56"/>
    </location>
</feature>
<evidence type="ECO:0000313" key="2">
    <source>
        <dbReference type="EMBL" id="OGF25294.1"/>
    </source>
</evidence>
<feature type="transmembrane region" description="Helical" evidence="1">
    <location>
        <begin position="164"/>
        <end position="185"/>
    </location>
</feature>
<proteinExistence type="predicted"/>
<name>A0A1F5SF41_9BACT</name>